<name>A0A4R3MD45_9BURK</name>
<comment type="caution">
    <text evidence="1">The sequence shown here is derived from an EMBL/GenBank/DDBJ whole genome shotgun (WGS) entry which is preliminary data.</text>
</comment>
<dbReference type="PANTHER" id="PTHR13812:SF19">
    <property type="entry name" value="KETIMINE REDUCTASE MU-CRYSTALLIN"/>
    <property type="match status" value="1"/>
</dbReference>
<organism evidence="1 2">
    <name type="scientific">Paralcaligenes ureilyticus</name>
    <dbReference type="NCBI Taxonomy" id="627131"/>
    <lineage>
        <taxon>Bacteria</taxon>
        <taxon>Pseudomonadati</taxon>
        <taxon>Pseudomonadota</taxon>
        <taxon>Betaproteobacteria</taxon>
        <taxon>Burkholderiales</taxon>
        <taxon>Alcaligenaceae</taxon>
        <taxon>Paralcaligenes</taxon>
    </lineage>
</organism>
<accession>A0A4R3MD45</accession>
<dbReference type="RefSeq" id="WP_132580153.1">
    <property type="nucleotide sequence ID" value="NZ_SMAJ01000003.1"/>
</dbReference>
<dbReference type="GO" id="GO:0005737">
    <property type="term" value="C:cytoplasm"/>
    <property type="evidence" value="ECO:0007669"/>
    <property type="project" value="TreeGrafter"/>
</dbReference>
<dbReference type="Pfam" id="PF02423">
    <property type="entry name" value="OCD_Mu_crystall"/>
    <property type="match status" value="1"/>
</dbReference>
<dbReference type="InterPro" id="IPR023401">
    <property type="entry name" value="ODC_N"/>
</dbReference>
<dbReference type="PANTHER" id="PTHR13812">
    <property type="entry name" value="KETIMINE REDUCTASE MU-CRYSTALLIN"/>
    <property type="match status" value="1"/>
</dbReference>
<dbReference type="PIRSF" id="PIRSF001439">
    <property type="entry name" value="CryM"/>
    <property type="match status" value="1"/>
</dbReference>
<dbReference type="Proteomes" id="UP000295525">
    <property type="component" value="Unassembled WGS sequence"/>
</dbReference>
<protein>
    <submittedName>
        <fullName evidence="1">Ornithine cyclodeaminase</fullName>
    </submittedName>
</protein>
<evidence type="ECO:0000313" key="2">
    <source>
        <dbReference type="Proteomes" id="UP000295525"/>
    </source>
</evidence>
<dbReference type="InterPro" id="IPR003462">
    <property type="entry name" value="ODC_Mu_crystall"/>
</dbReference>
<dbReference type="Gene3D" id="3.30.1780.10">
    <property type="entry name" value="ornithine cyclodeaminase, domain 1"/>
    <property type="match status" value="1"/>
</dbReference>
<reference evidence="1 2" key="1">
    <citation type="submission" date="2019-03" db="EMBL/GenBank/DDBJ databases">
        <title>Genomic Encyclopedia of Type Strains, Phase IV (KMG-IV): sequencing the most valuable type-strain genomes for metagenomic binning, comparative biology and taxonomic classification.</title>
        <authorList>
            <person name="Goeker M."/>
        </authorList>
    </citation>
    <scope>NUCLEOTIDE SEQUENCE [LARGE SCALE GENOMIC DNA]</scope>
    <source>
        <strain evidence="1 2">DSM 24591</strain>
    </source>
</reference>
<dbReference type="Gene3D" id="3.40.50.720">
    <property type="entry name" value="NAD(P)-binding Rossmann-like Domain"/>
    <property type="match status" value="1"/>
</dbReference>
<dbReference type="OrthoDB" id="5293744at2"/>
<dbReference type="EMBL" id="SMAJ01000003">
    <property type="protein sequence ID" value="TCT09425.1"/>
    <property type="molecule type" value="Genomic_DNA"/>
</dbReference>
<dbReference type="InterPro" id="IPR036291">
    <property type="entry name" value="NAD(P)-bd_dom_sf"/>
</dbReference>
<keyword evidence="2" id="KW-1185">Reference proteome</keyword>
<dbReference type="AlphaFoldDB" id="A0A4R3MD45"/>
<gene>
    <name evidence="1" type="ORF">EDC26_10343</name>
</gene>
<evidence type="ECO:0000313" key="1">
    <source>
        <dbReference type="EMBL" id="TCT09425.1"/>
    </source>
</evidence>
<dbReference type="SUPFAM" id="SSF51735">
    <property type="entry name" value="NAD(P)-binding Rossmann-fold domains"/>
    <property type="match status" value="1"/>
</dbReference>
<sequence length="333" mass="35346">MTQEAIWLSEQDISEQVALDEAINALESGLRSLGRGEGLNVPKALGGFDDGSSMHSLGSALPASGYCGYKNWINTKRGAKAVYVLFDAAQGQLLAIMEANALGQLRTSAMTGLGTRWIAPGTADDMAIIGSGRQALAQVAAVNAVRPLKRIRVWSPDSGHRHAFADQIRESFAVEVIESPTLAAATDAASLVTVITRARDPFLSAGLLAPGAHLNAVGAILPANAELHQDVFERVGFIAVDDIENARKGSRELIEHFDQNKQGGWDQVYSLGNIIAKGIKPPAGCDVSLFKSMGMGVSDLSVAIPAYERARQSGLGQSLKLSEGRVSLRWKSN</sequence>
<proteinExistence type="predicted"/>